<reference evidence="1" key="1">
    <citation type="submission" date="2022-10" db="EMBL/GenBank/DDBJ databases">
        <title>The complete genomes of actinobacterial strains from the NBC collection.</title>
        <authorList>
            <person name="Joergensen T.S."/>
            <person name="Alvarez Arevalo M."/>
            <person name="Sterndorff E.B."/>
            <person name="Faurdal D."/>
            <person name="Vuksanovic O."/>
            <person name="Mourched A.-S."/>
            <person name="Charusanti P."/>
            <person name="Shaw S."/>
            <person name="Blin K."/>
            <person name="Weber T."/>
        </authorList>
    </citation>
    <scope>NUCLEOTIDE SEQUENCE</scope>
    <source>
        <strain evidence="1">NBC_00060</strain>
    </source>
</reference>
<dbReference type="EMBL" id="CP108253">
    <property type="protein sequence ID" value="WTU45001.1"/>
    <property type="molecule type" value="Genomic_DNA"/>
</dbReference>
<gene>
    <name evidence="1" type="ORF">OHV25_38255</name>
</gene>
<organism evidence="1">
    <name type="scientific">Streptomyces sp. NBC_00060</name>
    <dbReference type="NCBI Taxonomy" id="2975636"/>
    <lineage>
        <taxon>Bacteria</taxon>
        <taxon>Bacillati</taxon>
        <taxon>Actinomycetota</taxon>
        <taxon>Actinomycetes</taxon>
        <taxon>Kitasatosporales</taxon>
        <taxon>Streptomycetaceae</taxon>
        <taxon>Streptomyces</taxon>
    </lineage>
</organism>
<sequence>MAWPTAEVARMSGVTARTLRHSWRIADRFPTSEQAAAATGDAARELARPVARRALNQLVTVELTAGGAVRWQLSWSHPAAPRYPTDGFEDLLEAALDATIADQPDTEPLPKLVLARASV</sequence>
<dbReference type="AlphaFoldDB" id="A0AAU2HDI6"/>
<evidence type="ECO:0000313" key="1">
    <source>
        <dbReference type="EMBL" id="WTU45001.1"/>
    </source>
</evidence>
<proteinExistence type="predicted"/>
<name>A0AAU2HDI6_9ACTN</name>
<protein>
    <submittedName>
        <fullName evidence="1">Uncharacterized protein</fullName>
    </submittedName>
</protein>
<accession>A0AAU2HDI6</accession>